<dbReference type="EMBL" id="VULX01000015">
    <property type="protein sequence ID" value="MSR91787.1"/>
    <property type="molecule type" value="Genomic_DNA"/>
</dbReference>
<evidence type="ECO:0000256" key="5">
    <source>
        <dbReference type="ARBA" id="ARBA00022833"/>
    </source>
</evidence>
<protein>
    <recommendedName>
        <fullName evidence="9">D-alanyl-D-alanine dipeptidase</fullName>
        <shortName evidence="9">D-Ala-D-Ala dipeptidase</shortName>
        <ecNumber evidence="9">3.4.13.22</ecNumber>
    </recommendedName>
</protein>
<evidence type="ECO:0000313" key="11">
    <source>
        <dbReference type="Proteomes" id="UP000460287"/>
    </source>
</evidence>
<dbReference type="Proteomes" id="UP000460287">
    <property type="component" value="Unassembled WGS sequence"/>
</dbReference>
<evidence type="ECO:0000256" key="1">
    <source>
        <dbReference type="ARBA" id="ARBA00001362"/>
    </source>
</evidence>
<evidence type="ECO:0000256" key="9">
    <source>
        <dbReference type="HAMAP-Rule" id="MF_01924"/>
    </source>
</evidence>
<keyword evidence="2 9" id="KW-0645">Protease</keyword>
<dbReference type="PANTHER" id="PTHR43126">
    <property type="entry name" value="D-ALANYL-D-ALANINE DIPEPTIDASE"/>
    <property type="match status" value="1"/>
</dbReference>
<dbReference type="GO" id="GO:0008237">
    <property type="term" value="F:metallopeptidase activity"/>
    <property type="evidence" value="ECO:0007669"/>
    <property type="project" value="UniProtKB-KW"/>
</dbReference>
<keyword evidence="5 9" id="KW-0862">Zinc</keyword>
<dbReference type="InterPro" id="IPR009045">
    <property type="entry name" value="Zn_M74/Hedgehog-like"/>
</dbReference>
<feature type="site" description="Transition state stabilizer" evidence="9">
    <location>
        <position position="128"/>
    </location>
</feature>
<dbReference type="RefSeq" id="WP_154531685.1">
    <property type="nucleotide sequence ID" value="NZ_JAQXTV010000204.1"/>
</dbReference>
<dbReference type="GO" id="GO:0006508">
    <property type="term" value="P:proteolysis"/>
    <property type="evidence" value="ECO:0007669"/>
    <property type="project" value="UniProtKB-KW"/>
</dbReference>
<keyword evidence="6 9" id="KW-0224">Dipeptidase</keyword>
<dbReference type="CDD" id="cd14840">
    <property type="entry name" value="D-Ala-D-Ala_dipeptidase_Aad"/>
    <property type="match status" value="1"/>
</dbReference>
<dbReference type="Gene3D" id="3.30.1380.10">
    <property type="match status" value="1"/>
</dbReference>
<dbReference type="Pfam" id="PF01427">
    <property type="entry name" value="Peptidase_M15"/>
    <property type="match status" value="1"/>
</dbReference>
<dbReference type="SUPFAM" id="SSF55166">
    <property type="entry name" value="Hedgehog/DD-peptidase"/>
    <property type="match status" value="1"/>
</dbReference>
<gene>
    <name evidence="10" type="primary">ddpX</name>
    <name evidence="10" type="ORF">FYJ33_10325</name>
</gene>
<comment type="cofactor">
    <cofactor evidence="9">
        <name>Zn(2+)</name>
        <dbReference type="ChEBI" id="CHEBI:29105"/>
    </cofactor>
    <text evidence="9">Binds 1 zinc ion per subunit.</text>
</comment>
<evidence type="ECO:0000256" key="3">
    <source>
        <dbReference type="ARBA" id="ARBA00022723"/>
    </source>
</evidence>
<dbReference type="GO" id="GO:0008270">
    <property type="term" value="F:zinc ion binding"/>
    <property type="evidence" value="ECO:0007669"/>
    <property type="project" value="UniProtKB-UniRule"/>
</dbReference>
<keyword evidence="11" id="KW-1185">Reference proteome</keyword>
<evidence type="ECO:0000256" key="6">
    <source>
        <dbReference type="ARBA" id="ARBA00022997"/>
    </source>
</evidence>
<comment type="function">
    <text evidence="9">Catalyzes hydrolysis of the D-alanyl-D-alanine dipeptide.</text>
</comment>
<feature type="binding site" evidence="9">
    <location>
        <position position="223"/>
    </location>
    <ligand>
        <name>Zn(2+)</name>
        <dbReference type="ChEBI" id="CHEBI:29105"/>
        <note>catalytic</note>
    </ligand>
</feature>
<keyword evidence="8" id="KW-0961">Cell wall biogenesis/degradation</keyword>
<keyword evidence="4 9" id="KW-0378">Hydrolase</keyword>
<comment type="caution">
    <text evidence="10">The sequence shown here is derived from an EMBL/GenBank/DDBJ whole genome shotgun (WGS) entry which is preliminary data.</text>
</comment>
<dbReference type="PANTHER" id="PTHR43126:SF1">
    <property type="entry name" value="D-ALANYL-D-ALANINE DIPEPTIDASE"/>
    <property type="match status" value="1"/>
</dbReference>
<organism evidence="10 11">
    <name type="scientific">Inconstantimicrobium porci</name>
    <dbReference type="NCBI Taxonomy" id="2652291"/>
    <lineage>
        <taxon>Bacteria</taxon>
        <taxon>Bacillati</taxon>
        <taxon>Bacillota</taxon>
        <taxon>Clostridia</taxon>
        <taxon>Eubacteriales</taxon>
        <taxon>Clostridiaceae</taxon>
        <taxon>Inconstantimicrobium</taxon>
    </lineage>
</organism>
<dbReference type="InterPro" id="IPR000755">
    <property type="entry name" value="A_A_dipeptidase"/>
</dbReference>
<comment type="similarity">
    <text evidence="9">Belongs to the peptidase M15D family.</text>
</comment>
<keyword evidence="3 9" id="KW-0479">Metal-binding</keyword>
<evidence type="ECO:0000256" key="7">
    <source>
        <dbReference type="ARBA" id="ARBA00023049"/>
    </source>
</evidence>
<dbReference type="NCBIfam" id="NF007557">
    <property type="entry name" value="PRK10178.1"/>
    <property type="match status" value="1"/>
</dbReference>
<comment type="catalytic activity">
    <reaction evidence="1 9">
        <text>D-alanyl-D-alanine + H2O = 2 D-alanine</text>
        <dbReference type="Rhea" id="RHEA:20661"/>
        <dbReference type="ChEBI" id="CHEBI:15377"/>
        <dbReference type="ChEBI" id="CHEBI:57416"/>
        <dbReference type="ChEBI" id="CHEBI:57822"/>
        <dbReference type="EC" id="3.4.13.22"/>
    </reaction>
</comment>
<dbReference type="HAMAP" id="MF_01924">
    <property type="entry name" value="A_A_dipeptidase"/>
    <property type="match status" value="1"/>
</dbReference>
<feature type="binding site" evidence="9">
    <location>
        <position position="156"/>
    </location>
    <ligand>
        <name>Zn(2+)</name>
        <dbReference type="ChEBI" id="CHEBI:29105"/>
        <note>catalytic</note>
    </ligand>
</feature>
<evidence type="ECO:0000256" key="2">
    <source>
        <dbReference type="ARBA" id="ARBA00022670"/>
    </source>
</evidence>
<evidence type="ECO:0000256" key="8">
    <source>
        <dbReference type="ARBA" id="ARBA00023316"/>
    </source>
</evidence>
<dbReference type="GO" id="GO:0160237">
    <property type="term" value="F:D-Ala-D-Ala dipeptidase activity"/>
    <property type="evidence" value="ECO:0007669"/>
    <property type="project" value="UniProtKB-EC"/>
</dbReference>
<reference evidence="10 11" key="1">
    <citation type="submission" date="2019-08" db="EMBL/GenBank/DDBJ databases">
        <title>In-depth cultivation of the pig gut microbiome towards novel bacterial diversity and tailored functional studies.</title>
        <authorList>
            <person name="Wylensek D."/>
            <person name="Hitch T.C.A."/>
            <person name="Clavel T."/>
        </authorList>
    </citation>
    <scope>NUCLEOTIDE SEQUENCE [LARGE SCALE GENOMIC DNA]</scope>
    <source>
        <strain evidence="10 11">WCA-383-APC-5B</strain>
    </source>
</reference>
<feature type="binding site" evidence="9">
    <location>
        <position position="163"/>
    </location>
    <ligand>
        <name>Zn(2+)</name>
        <dbReference type="ChEBI" id="CHEBI:29105"/>
        <note>catalytic</note>
    </ligand>
</feature>
<sequence length="243" mass="27792">MLFLKDVKHIILAILVSSFAVFIGLSSAEIYYKKTAVQLLTTTYNLPLSHKTNIYNKPSSYNGLVAVADVDASFVIDLHYAKDTNFTGKKIYPSETCLLQKDTLRKLINANNEFKQYGYRIKIWDAYRPYDVQKHLWSIVSDSRFIANPYYHGSRHNRGAAVDITLVDGQGHELEMPTGFDNFTTASYRNSTSMSSTAKKNMDLLTSVMVKHGFKTIETEWWHFDDSNADSYPLLNVQFEDIK</sequence>
<dbReference type="GO" id="GO:0071555">
    <property type="term" value="P:cell wall organization"/>
    <property type="evidence" value="ECO:0007669"/>
    <property type="project" value="UniProtKB-KW"/>
</dbReference>
<proteinExistence type="inferred from homology"/>
<dbReference type="AlphaFoldDB" id="A0A7X2T1N4"/>
<keyword evidence="7 9" id="KW-0482">Metalloprotease</keyword>
<dbReference type="EC" id="3.4.13.22" evidence="9"/>
<feature type="active site" description="Proton donor/acceptor" evidence="9">
    <location>
        <position position="220"/>
    </location>
</feature>
<evidence type="ECO:0000313" key="10">
    <source>
        <dbReference type="EMBL" id="MSR91787.1"/>
    </source>
</evidence>
<accession>A0A7X2T1N4</accession>
<evidence type="ECO:0000256" key="4">
    <source>
        <dbReference type="ARBA" id="ARBA00022801"/>
    </source>
</evidence>
<name>A0A7X2T1N4_9CLOT</name>